<proteinExistence type="predicted"/>
<protein>
    <submittedName>
        <fullName evidence="1">Uncharacterized protein</fullName>
    </submittedName>
</protein>
<evidence type="ECO:0000313" key="1">
    <source>
        <dbReference type="EMBL" id="KAJ9115206.1"/>
    </source>
</evidence>
<keyword evidence="2" id="KW-1185">Reference proteome</keyword>
<evidence type="ECO:0000313" key="2">
    <source>
        <dbReference type="Proteomes" id="UP001230649"/>
    </source>
</evidence>
<dbReference type="EMBL" id="JASBWS010000006">
    <property type="protein sequence ID" value="KAJ9115206.1"/>
    <property type="molecule type" value="Genomic_DNA"/>
</dbReference>
<reference evidence="1" key="1">
    <citation type="submission" date="2023-04" db="EMBL/GenBank/DDBJ databases">
        <title>Draft Genome sequencing of Naganishia species isolated from polar environments using Oxford Nanopore Technology.</title>
        <authorList>
            <person name="Leo P."/>
            <person name="Venkateswaran K."/>
        </authorList>
    </citation>
    <scope>NUCLEOTIDE SEQUENCE</scope>
    <source>
        <strain evidence="1">MNA-CCFEE 5262</strain>
    </source>
</reference>
<name>A0ACC2WUX1_9TREE</name>
<organism evidence="1 2">
    <name type="scientific">Naganishia adeliensis</name>
    <dbReference type="NCBI Taxonomy" id="92952"/>
    <lineage>
        <taxon>Eukaryota</taxon>
        <taxon>Fungi</taxon>
        <taxon>Dikarya</taxon>
        <taxon>Basidiomycota</taxon>
        <taxon>Agaricomycotina</taxon>
        <taxon>Tremellomycetes</taxon>
        <taxon>Filobasidiales</taxon>
        <taxon>Filobasidiaceae</taxon>
        <taxon>Naganishia</taxon>
    </lineage>
</organism>
<gene>
    <name evidence="1" type="ORF">QFC20_001073</name>
</gene>
<accession>A0ACC2WUX1</accession>
<comment type="caution">
    <text evidence="1">The sequence shown here is derived from an EMBL/GenBank/DDBJ whole genome shotgun (WGS) entry which is preliminary data.</text>
</comment>
<sequence>MGLALDYGSDDSDQEEQAPSPPSVKSAATTSALGLPPPKNKKRALKIGFDHPLLSAPTFGNTPQDEDEDERASKKARHVKDNESSQVADKSGKGKSTLLDMLPPPKRAVPSSSATTTQTQPPATEEEAEEPAVLMPRKLAKQAGGKAQPEPASLDLFGLASTPSLSTPIPQPTASSSSQTLSSAPIIEEYIPPPPSAQDPYPGYYQDPKGTWHAYPPETYAAFLAASAATMVEQGAVGRAWEGVGDVEGVHVDVKSRMEEERREREELKKLTARAPEETTYRAVGKTMGRAGQRHQLSALLKDAQVNRAALEERFARDKRTKKESGGKYGF</sequence>
<dbReference type="Proteomes" id="UP001230649">
    <property type="component" value="Unassembled WGS sequence"/>
</dbReference>